<evidence type="ECO:0000313" key="2">
    <source>
        <dbReference type="Proteomes" id="UP001589733"/>
    </source>
</evidence>
<dbReference type="Proteomes" id="UP001589733">
    <property type="component" value="Unassembled WGS sequence"/>
</dbReference>
<evidence type="ECO:0000313" key="1">
    <source>
        <dbReference type="EMBL" id="MFB9991246.1"/>
    </source>
</evidence>
<gene>
    <name evidence="1" type="ORF">ACFFLM_04535</name>
</gene>
<dbReference type="EMBL" id="JBHLYR010000013">
    <property type="protein sequence ID" value="MFB9991246.1"/>
    <property type="molecule type" value="Genomic_DNA"/>
</dbReference>
<proteinExistence type="predicted"/>
<keyword evidence="2" id="KW-1185">Reference proteome</keyword>
<accession>A0ABV6AUR3</accession>
<name>A0ABV6AUR3_9DEIO</name>
<reference evidence="1 2" key="1">
    <citation type="submission" date="2024-09" db="EMBL/GenBank/DDBJ databases">
        <authorList>
            <person name="Sun Q."/>
            <person name="Mori K."/>
        </authorList>
    </citation>
    <scope>NUCLEOTIDE SEQUENCE [LARGE SCALE GENOMIC DNA]</scope>
    <source>
        <strain evidence="1 2">JCM 13503</strain>
    </source>
</reference>
<comment type="caution">
    <text evidence="1">The sequence shown here is derived from an EMBL/GenBank/DDBJ whole genome shotgun (WGS) entry which is preliminary data.</text>
</comment>
<sequence>MAEPEKADDFACDTLEGLKGDQPKKAETPIFTTSEIDALVQAAKERMGLSEVRHSYTGMQLSALALVVEQLRAEKVALLSVLADAQAERANVQGLLGIYMEEKEAAAAEPQPWQTIPLETAQLVTSLGPVQWNHTVPMTPTEIGREVAKSMRITSDHFQQDYQQPMQWLGLEGTDIVLAYTGTSPQSGHITQALAGAWNWLVGQSHLALLMAGEGQ</sequence>
<dbReference type="RefSeq" id="WP_380005982.1">
    <property type="nucleotide sequence ID" value="NZ_JBHLYR010000013.1"/>
</dbReference>
<protein>
    <submittedName>
        <fullName evidence="1">Uncharacterized protein</fullName>
    </submittedName>
</protein>
<organism evidence="1 2">
    <name type="scientific">Deinococcus oregonensis</name>
    <dbReference type="NCBI Taxonomy" id="1805970"/>
    <lineage>
        <taxon>Bacteria</taxon>
        <taxon>Thermotogati</taxon>
        <taxon>Deinococcota</taxon>
        <taxon>Deinococci</taxon>
        <taxon>Deinococcales</taxon>
        <taxon>Deinococcaceae</taxon>
        <taxon>Deinococcus</taxon>
    </lineage>
</organism>